<feature type="domain" description="CARD" evidence="2">
    <location>
        <begin position="184"/>
        <end position="250"/>
    </location>
</feature>
<dbReference type="InterPro" id="IPR051315">
    <property type="entry name" value="Bact_Chemotaxis_CheA"/>
</dbReference>
<name>X1DNA5_9ZZZZ</name>
<accession>X1DNA5</accession>
<dbReference type="Gene3D" id="1.20.120.160">
    <property type="entry name" value="HPT domain"/>
    <property type="match status" value="1"/>
</dbReference>
<dbReference type="EMBL" id="BART01026522">
    <property type="protein sequence ID" value="GAG97911.1"/>
    <property type="molecule type" value="Genomic_DNA"/>
</dbReference>
<evidence type="ECO:0000259" key="2">
    <source>
        <dbReference type="PROSITE" id="PS50209"/>
    </source>
</evidence>
<evidence type="ECO:0000313" key="4">
    <source>
        <dbReference type="EMBL" id="GAG97911.1"/>
    </source>
</evidence>
<dbReference type="InterPro" id="IPR008207">
    <property type="entry name" value="Sig_transdc_His_kin_Hpt_dom"/>
</dbReference>
<dbReference type="CDD" id="cd00088">
    <property type="entry name" value="HPT"/>
    <property type="match status" value="1"/>
</dbReference>
<protein>
    <recommendedName>
        <fullName evidence="5">HPt domain-containing protein</fullName>
    </recommendedName>
</protein>
<organism evidence="4">
    <name type="scientific">marine sediment metagenome</name>
    <dbReference type="NCBI Taxonomy" id="412755"/>
    <lineage>
        <taxon>unclassified sequences</taxon>
        <taxon>metagenomes</taxon>
        <taxon>ecological metagenomes</taxon>
    </lineage>
</organism>
<dbReference type="SMART" id="SM00073">
    <property type="entry name" value="HPT"/>
    <property type="match status" value="1"/>
</dbReference>
<dbReference type="InterPro" id="IPR036641">
    <property type="entry name" value="HPT_dom_sf"/>
</dbReference>
<feature type="region of interest" description="Disordered" evidence="1">
    <location>
        <begin position="132"/>
        <end position="209"/>
    </location>
</feature>
<dbReference type="GO" id="GO:0042981">
    <property type="term" value="P:regulation of apoptotic process"/>
    <property type="evidence" value="ECO:0007669"/>
    <property type="project" value="InterPro"/>
</dbReference>
<dbReference type="Pfam" id="PF01627">
    <property type="entry name" value="Hpt"/>
    <property type="match status" value="1"/>
</dbReference>
<feature type="compositionally biased region" description="Basic and acidic residues" evidence="1">
    <location>
        <begin position="168"/>
        <end position="190"/>
    </location>
</feature>
<dbReference type="PROSITE" id="PS50209">
    <property type="entry name" value="CARD"/>
    <property type="match status" value="1"/>
</dbReference>
<dbReference type="PROSITE" id="PS50894">
    <property type="entry name" value="HPT"/>
    <property type="match status" value="1"/>
</dbReference>
<evidence type="ECO:0000259" key="3">
    <source>
        <dbReference type="PROSITE" id="PS50894"/>
    </source>
</evidence>
<dbReference type="GO" id="GO:0000160">
    <property type="term" value="P:phosphorelay signal transduction system"/>
    <property type="evidence" value="ECO:0007669"/>
    <property type="project" value="InterPro"/>
</dbReference>
<dbReference type="AlphaFoldDB" id="X1DNA5"/>
<proteinExistence type="predicted"/>
<feature type="domain" description="HPt" evidence="3">
    <location>
        <begin position="2"/>
        <end position="106"/>
    </location>
</feature>
<sequence length="250" mass="27715">MEMDGMEDIIQDFLMDATEMLDELDQSFVELEGTPRDMDLLNKVFRAMHTIKGSAGFLGFDQVIVISHESENILNLLRQEKMEITPVVMDGLLKSLDLLKLLISNMKNKDDTKVDIEDVDTTLKAIVKSCEEGSEAKEAGTTSVEVQGGEADVKPQEAEASPPADEEPTIKKEKSKAKSKDADTEASEKKAAKKAKTKKEKEADTVPKLGEILVEEKVVSEEDMEDVLAEQNSALKLGEELLQKNMIQEK</sequence>
<gene>
    <name evidence="4" type="ORF">S01H4_47283</name>
</gene>
<dbReference type="SUPFAM" id="SSF47226">
    <property type="entry name" value="Histidine-containing phosphotransfer domain, HPT domain"/>
    <property type="match status" value="1"/>
</dbReference>
<evidence type="ECO:0000256" key="1">
    <source>
        <dbReference type="SAM" id="MobiDB-lite"/>
    </source>
</evidence>
<reference evidence="4" key="1">
    <citation type="journal article" date="2014" name="Front. Microbiol.">
        <title>High frequency of phylogenetically diverse reductive dehalogenase-homologous genes in deep subseafloor sedimentary metagenomes.</title>
        <authorList>
            <person name="Kawai M."/>
            <person name="Futagami T."/>
            <person name="Toyoda A."/>
            <person name="Takaki Y."/>
            <person name="Nishi S."/>
            <person name="Hori S."/>
            <person name="Arai W."/>
            <person name="Tsubouchi T."/>
            <person name="Morono Y."/>
            <person name="Uchiyama I."/>
            <person name="Ito T."/>
            <person name="Fujiyama A."/>
            <person name="Inagaki F."/>
            <person name="Takami H."/>
        </authorList>
    </citation>
    <scope>NUCLEOTIDE SEQUENCE</scope>
    <source>
        <strain evidence="4">Expedition CK06-06</strain>
    </source>
</reference>
<feature type="non-terminal residue" evidence="4">
    <location>
        <position position="250"/>
    </location>
</feature>
<dbReference type="PANTHER" id="PTHR43395:SF1">
    <property type="entry name" value="CHEMOTAXIS PROTEIN CHEA"/>
    <property type="match status" value="1"/>
</dbReference>
<evidence type="ECO:0008006" key="5">
    <source>
        <dbReference type="Google" id="ProtNLM"/>
    </source>
</evidence>
<dbReference type="InterPro" id="IPR001315">
    <property type="entry name" value="CARD"/>
</dbReference>
<dbReference type="PANTHER" id="PTHR43395">
    <property type="entry name" value="SENSOR HISTIDINE KINASE CHEA"/>
    <property type="match status" value="1"/>
</dbReference>
<comment type="caution">
    <text evidence="4">The sequence shown here is derived from an EMBL/GenBank/DDBJ whole genome shotgun (WGS) entry which is preliminary data.</text>
</comment>